<evidence type="ECO:0000256" key="1">
    <source>
        <dbReference type="ARBA" id="ARBA00004141"/>
    </source>
</evidence>
<evidence type="ECO:0000256" key="4">
    <source>
        <dbReference type="ARBA" id="ARBA00022692"/>
    </source>
</evidence>
<feature type="transmembrane region" description="Helical" evidence="10">
    <location>
        <begin position="199"/>
        <end position="221"/>
    </location>
</feature>
<protein>
    <submittedName>
        <fullName evidence="12">Myo-inositol transporter 1</fullName>
    </submittedName>
</protein>
<dbReference type="NCBIfam" id="TIGR00879">
    <property type="entry name" value="SP"/>
    <property type="match status" value="1"/>
</dbReference>
<keyword evidence="4 10" id="KW-0812">Transmembrane</keyword>
<evidence type="ECO:0000256" key="7">
    <source>
        <dbReference type="ARBA" id="ARBA00049119"/>
    </source>
</evidence>
<feature type="transmembrane region" description="Helical" evidence="10">
    <location>
        <begin position="115"/>
        <end position="134"/>
    </location>
</feature>
<dbReference type="Pfam" id="PF00083">
    <property type="entry name" value="Sugar_tr"/>
    <property type="match status" value="1"/>
</dbReference>
<feature type="transmembrane region" description="Helical" evidence="10">
    <location>
        <begin position="348"/>
        <end position="371"/>
    </location>
</feature>
<feature type="compositionally biased region" description="Polar residues" evidence="9">
    <location>
        <begin position="1"/>
        <end position="10"/>
    </location>
</feature>
<feature type="transmembrane region" description="Helical" evidence="10">
    <location>
        <begin position="477"/>
        <end position="495"/>
    </location>
</feature>
<evidence type="ECO:0000256" key="2">
    <source>
        <dbReference type="ARBA" id="ARBA00010992"/>
    </source>
</evidence>
<keyword evidence="3 8" id="KW-0813">Transport</keyword>
<dbReference type="FunFam" id="1.20.1250.20:FF:000073">
    <property type="entry name" value="MFS myo-inositol transporter, putative"/>
    <property type="match status" value="1"/>
</dbReference>
<comment type="caution">
    <text evidence="12">The sequence shown here is derived from an EMBL/GenBank/DDBJ whole genome shotgun (WGS) entry which is preliminary data.</text>
</comment>
<evidence type="ECO:0000313" key="12">
    <source>
        <dbReference type="EMBL" id="PSK34463.1"/>
    </source>
</evidence>
<evidence type="ECO:0000256" key="5">
    <source>
        <dbReference type="ARBA" id="ARBA00022989"/>
    </source>
</evidence>
<name>A0A2P7YES5_9PEZI</name>
<feature type="transmembrane region" description="Helical" evidence="10">
    <location>
        <begin position="140"/>
        <end position="161"/>
    </location>
</feature>
<accession>A0A2P7YES5</accession>
<feature type="domain" description="Major facilitator superfamily (MFS) profile" evidence="11">
    <location>
        <begin position="49"/>
        <end position="499"/>
    </location>
</feature>
<keyword evidence="13" id="KW-1185">Reference proteome</keyword>
<dbReference type="Gene3D" id="1.20.1250.20">
    <property type="entry name" value="MFS general substrate transporter like domains"/>
    <property type="match status" value="1"/>
</dbReference>
<comment type="catalytic activity">
    <reaction evidence="7">
        <text>myo-inositol(out) + H(+)(out) = myo-inositol(in) + H(+)(in)</text>
        <dbReference type="Rhea" id="RHEA:60364"/>
        <dbReference type="ChEBI" id="CHEBI:15378"/>
        <dbReference type="ChEBI" id="CHEBI:17268"/>
    </reaction>
</comment>
<dbReference type="GO" id="GO:0016020">
    <property type="term" value="C:membrane"/>
    <property type="evidence" value="ECO:0007669"/>
    <property type="project" value="UniProtKB-SubCell"/>
</dbReference>
<dbReference type="Proteomes" id="UP000243723">
    <property type="component" value="Unassembled WGS sequence"/>
</dbReference>
<dbReference type="InterPro" id="IPR005829">
    <property type="entry name" value="Sugar_transporter_CS"/>
</dbReference>
<dbReference type="PANTHER" id="PTHR48020:SF12">
    <property type="entry name" value="PROTON MYO-INOSITOL COTRANSPORTER"/>
    <property type="match status" value="1"/>
</dbReference>
<feature type="transmembrane region" description="Helical" evidence="10">
    <location>
        <begin position="86"/>
        <end position="103"/>
    </location>
</feature>
<keyword evidence="5 10" id="KW-1133">Transmembrane helix</keyword>
<feature type="transmembrane region" description="Helical" evidence="10">
    <location>
        <begin position="173"/>
        <end position="193"/>
    </location>
</feature>
<dbReference type="InterPro" id="IPR003663">
    <property type="entry name" value="Sugar/inositol_transpt"/>
</dbReference>
<comment type="subcellular location">
    <subcellularLocation>
        <location evidence="1">Membrane</location>
        <topology evidence="1">Multi-pass membrane protein</topology>
    </subcellularLocation>
</comment>
<feature type="transmembrane region" description="Helical" evidence="10">
    <location>
        <begin position="409"/>
        <end position="431"/>
    </location>
</feature>
<evidence type="ECO:0000256" key="6">
    <source>
        <dbReference type="ARBA" id="ARBA00023136"/>
    </source>
</evidence>
<dbReference type="InterPro" id="IPR020846">
    <property type="entry name" value="MFS_dom"/>
</dbReference>
<dbReference type="PANTHER" id="PTHR48020">
    <property type="entry name" value="PROTON MYO-INOSITOL COTRANSPORTER"/>
    <property type="match status" value="1"/>
</dbReference>
<keyword evidence="6 10" id="KW-0472">Membrane</keyword>
<feature type="transmembrane region" description="Helical" evidence="10">
    <location>
        <begin position="320"/>
        <end position="341"/>
    </location>
</feature>
<dbReference type="InterPro" id="IPR005828">
    <property type="entry name" value="MFS_sugar_transport-like"/>
</dbReference>
<dbReference type="InterPro" id="IPR036259">
    <property type="entry name" value="MFS_trans_sf"/>
</dbReference>
<dbReference type="AlphaFoldDB" id="A0A2P7YES5"/>
<reference evidence="12 13" key="1">
    <citation type="submission" date="2017-05" db="EMBL/GenBank/DDBJ databases">
        <title>Draft genome sequence of Elsinoe australis.</title>
        <authorList>
            <person name="Cheng Q."/>
        </authorList>
    </citation>
    <scope>NUCLEOTIDE SEQUENCE [LARGE SCALE GENOMIC DNA]</scope>
    <source>
        <strain evidence="12 13">NL1</strain>
    </source>
</reference>
<feature type="compositionally biased region" description="Polar residues" evidence="9">
    <location>
        <begin position="29"/>
        <end position="39"/>
    </location>
</feature>
<dbReference type="EMBL" id="NHZQ01000447">
    <property type="protein sequence ID" value="PSK34463.1"/>
    <property type="molecule type" value="Genomic_DNA"/>
</dbReference>
<evidence type="ECO:0000256" key="8">
    <source>
        <dbReference type="RuleBase" id="RU003346"/>
    </source>
</evidence>
<dbReference type="SUPFAM" id="SSF103473">
    <property type="entry name" value="MFS general substrate transporter"/>
    <property type="match status" value="1"/>
</dbReference>
<feature type="transmembrane region" description="Helical" evidence="10">
    <location>
        <begin position="443"/>
        <end position="465"/>
    </location>
</feature>
<gene>
    <name evidence="12" type="ORF">B9Z65_8789</name>
</gene>
<dbReference type="InterPro" id="IPR050814">
    <property type="entry name" value="Myo-inositol_Transporter"/>
</dbReference>
<evidence type="ECO:0000256" key="10">
    <source>
        <dbReference type="SAM" id="Phobius"/>
    </source>
</evidence>
<evidence type="ECO:0000259" key="11">
    <source>
        <dbReference type="PROSITE" id="PS50850"/>
    </source>
</evidence>
<feature type="region of interest" description="Disordered" evidence="9">
    <location>
        <begin position="1"/>
        <end position="43"/>
    </location>
</feature>
<sequence>MTTLTRNSSHLPLITTPEPSYDASPPSSPRQLPATSSSPKSDHNTTTLLVLTAGLSGLLFGYDTGIISSTLLHLPASFPLTTLSKSLITSSTSLFALLASPLSSPLSDTLGRRPVILLSCLLFVLGAALQALAWNVAVMVAGRSVVGLAVGAASTTVPMYIGEIAPAEKRGRMVTVQSLFITGGQVVAYLVGWGTETQWRVAVGLGAVPALAQVGLMGWLVESPRFLVMRGREAEAGSVLGRLEGVQAVEEVVGRIREEVEMMGKGGTRGAARELWRVGGNRRALVIACLLQGLQQLCGFNVLMYFSATIFDLVGFSSPVMTSLSIAITNFLFTLAAFSLIDSIGRRRILLISIPFMFIGLALCAICFVYLPQDQNTHAGKAETLRLLLFKRESHARTLEGWSLSVLPMALLLSLILYVAAYALGLGCVPWQQSELFPLQVRSLGSGLATATNWSSNFLVGITFLPMMEALGSGTTFAVYAVICFLGWFLVYNFYPETAGLELEDVGQLLADGWGVKNSMRPGRADGHVIVPQEDPDAER</sequence>
<proteinExistence type="inferred from homology"/>
<dbReference type="PRINTS" id="PR00171">
    <property type="entry name" value="SUGRTRNSPORT"/>
</dbReference>
<comment type="similarity">
    <text evidence="2 8">Belongs to the major facilitator superfamily. Sugar transporter (TC 2.A.1.1) family.</text>
</comment>
<dbReference type="OrthoDB" id="6339427at2759"/>
<evidence type="ECO:0000256" key="9">
    <source>
        <dbReference type="SAM" id="MobiDB-lite"/>
    </source>
</evidence>
<feature type="transmembrane region" description="Helical" evidence="10">
    <location>
        <begin position="48"/>
        <end position="74"/>
    </location>
</feature>
<evidence type="ECO:0000256" key="3">
    <source>
        <dbReference type="ARBA" id="ARBA00022448"/>
    </source>
</evidence>
<organism evidence="12 13">
    <name type="scientific">Elsinoe australis</name>
    <dbReference type="NCBI Taxonomy" id="40998"/>
    <lineage>
        <taxon>Eukaryota</taxon>
        <taxon>Fungi</taxon>
        <taxon>Dikarya</taxon>
        <taxon>Ascomycota</taxon>
        <taxon>Pezizomycotina</taxon>
        <taxon>Dothideomycetes</taxon>
        <taxon>Dothideomycetidae</taxon>
        <taxon>Myriangiales</taxon>
        <taxon>Elsinoaceae</taxon>
        <taxon>Elsinoe</taxon>
    </lineage>
</organism>
<dbReference type="GO" id="GO:1904679">
    <property type="term" value="P:myo-inositol import across plasma membrane"/>
    <property type="evidence" value="ECO:0007669"/>
    <property type="project" value="TreeGrafter"/>
</dbReference>
<dbReference type="PROSITE" id="PS00217">
    <property type="entry name" value="SUGAR_TRANSPORT_2"/>
    <property type="match status" value="1"/>
</dbReference>
<dbReference type="GO" id="GO:0005366">
    <property type="term" value="F:myo-inositol:proton symporter activity"/>
    <property type="evidence" value="ECO:0007669"/>
    <property type="project" value="TreeGrafter"/>
</dbReference>
<evidence type="ECO:0000313" key="13">
    <source>
        <dbReference type="Proteomes" id="UP000243723"/>
    </source>
</evidence>
<feature type="transmembrane region" description="Helical" evidence="10">
    <location>
        <begin position="284"/>
        <end position="308"/>
    </location>
</feature>
<dbReference type="PROSITE" id="PS50850">
    <property type="entry name" value="MFS"/>
    <property type="match status" value="1"/>
</dbReference>